<organism evidence="1 3">
    <name type="scientific">Rotaria sordida</name>
    <dbReference type="NCBI Taxonomy" id="392033"/>
    <lineage>
        <taxon>Eukaryota</taxon>
        <taxon>Metazoa</taxon>
        <taxon>Spiralia</taxon>
        <taxon>Gnathifera</taxon>
        <taxon>Rotifera</taxon>
        <taxon>Eurotatoria</taxon>
        <taxon>Bdelloidea</taxon>
        <taxon>Philodinida</taxon>
        <taxon>Philodinidae</taxon>
        <taxon>Rotaria</taxon>
    </lineage>
</organism>
<dbReference type="EMBL" id="CAJNOT010000432">
    <property type="protein sequence ID" value="CAF0980338.1"/>
    <property type="molecule type" value="Genomic_DNA"/>
</dbReference>
<dbReference type="Proteomes" id="UP000663836">
    <property type="component" value="Unassembled WGS sequence"/>
</dbReference>
<comment type="caution">
    <text evidence="1">The sequence shown here is derived from an EMBL/GenBank/DDBJ whole genome shotgun (WGS) entry which is preliminary data.</text>
</comment>
<name>A0A814FI27_9BILA</name>
<evidence type="ECO:0000313" key="1">
    <source>
        <dbReference type="EMBL" id="CAF0980338.1"/>
    </source>
</evidence>
<dbReference type="EMBL" id="CAJOBD010008352">
    <property type="protein sequence ID" value="CAF4110551.1"/>
    <property type="molecule type" value="Genomic_DNA"/>
</dbReference>
<dbReference type="AlphaFoldDB" id="A0A814FI27"/>
<reference evidence="1" key="1">
    <citation type="submission" date="2021-02" db="EMBL/GenBank/DDBJ databases">
        <authorList>
            <person name="Nowell W R."/>
        </authorList>
    </citation>
    <scope>NUCLEOTIDE SEQUENCE</scope>
</reference>
<evidence type="ECO:0000313" key="3">
    <source>
        <dbReference type="Proteomes" id="UP000663864"/>
    </source>
</evidence>
<proteinExistence type="predicted"/>
<gene>
    <name evidence="2" type="ORF">JBS370_LOCUS32175</name>
    <name evidence="1" type="ORF">ZHD862_LOCUS11470</name>
</gene>
<dbReference type="Proteomes" id="UP000663864">
    <property type="component" value="Unassembled WGS sequence"/>
</dbReference>
<sequence>MRCDDYIPENEMTNHQKNSCVLSLPSVNVPEHKIRFIPCNYCHKKYPVDMIENHQTSCTMKRKPVESSKTLYDYSSCIYCDESYPDNLIQKHQLVCHQRPISPPVITIEPVSLYVKCDNCKTEFLHNKLADHQRTCSLEHPTGNNTYNSPKFIQCQHCNKQFPLHRIDAHEESCPTKSRSFLASICPCFSFFRSKNY</sequence>
<dbReference type="InterPro" id="IPR013083">
    <property type="entry name" value="Znf_RING/FYVE/PHD"/>
</dbReference>
<protein>
    <submittedName>
        <fullName evidence="1">Uncharacterized protein</fullName>
    </submittedName>
</protein>
<accession>A0A814FI27</accession>
<evidence type="ECO:0000313" key="2">
    <source>
        <dbReference type="EMBL" id="CAF4110551.1"/>
    </source>
</evidence>
<dbReference type="Gene3D" id="3.30.40.10">
    <property type="entry name" value="Zinc/RING finger domain, C3HC4 (zinc finger)"/>
    <property type="match status" value="1"/>
</dbReference>